<organism evidence="1 2">
    <name type="scientific">Sphagnum jensenii</name>
    <dbReference type="NCBI Taxonomy" id="128206"/>
    <lineage>
        <taxon>Eukaryota</taxon>
        <taxon>Viridiplantae</taxon>
        <taxon>Streptophyta</taxon>
        <taxon>Embryophyta</taxon>
        <taxon>Bryophyta</taxon>
        <taxon>Sphagnophytina</taxon>
        <taxon>Sphagnopsida</taxon>
        <taxon>Sphagnales</taxon>
        <taxon>Sphagnaceae</taxon>
        <taxon>Sphagnum</taxon>
    </lineage>
</organism>
<protein>
    <submittedName>
        <fullName evidence="1">Uncharacterized protein</fullName>
    </submittedName>
</protein>
<dbReference type="SUPFAM" id="SSF52058">
    <property type="entry name" value="L domain-like"/>
    <property type="match status" value="1"/>
</dbReference>
<sequence>MMLVVEKLEGISLKKCVNLPTLSQIGSKGFRNLRLVDLTEASPTTVENFIQGRNLNNVKWLCLKKCMIRKLPNDLFCWLQLQVLDLAQCQSLEKIPSSIGQLNALQELDLSRS</sequence>
<proteinExistence type="predicted"/>
<accession>A0ABP0WRE8</accession>
<dbReference type="EMBL" id="OZ020097">
    <property type="protein sequence ID" value="CAK9268964.1"/>
    <property type="molecule type" value="Genomic_DNA"/>
</dbReference>
<evidence type="ECO:0000313" key="2">
    <source>
        <dbReference type="Proteomes" id="UP001497444"/>
    </source>
</evidence>
<name>A0ABP0WRE8_9BRYO</name>
<reference evidence="1 2" key="1">
    <citation type="submission" date="2024-02" db="EMBL/GenBank/DDBJ databases">
        <authorList>
            <consortium name="ELIXIR-Norway"/>
            <consortium name="Elixir Norway"/>
        </authorList>
    </citation>
    <scope>NUCLEOTIDE SEQUENCE [LARGE SCALE GENOMIC DNA]</scope>
</reference>
<evidence type="ECO:0000313" key="1">
    <source>
        <dbReference type="EMBL" id="CAK9268964.1"/>
    </source>
</evidence>
<dbReference type="Gene3D" id="3.80.10.10">
    <property type="entry name" value="Ribonuclease Inhibitor"/>
    <property type="match status" value="1"/>
</dbReference>
<dbReference type="PANTHER" id="PTHR47186:SF3">
    <property type="entry name" value="OS09G0267800 PROTEIN"/>
    <property type="match status" value="1"/>
</dbReference>
<dbReference type="Pfam" id="PF00560">
    <property type="entry name" value="LRR_1"/>
    <property type="match status" value="1"/>
</dbReference>
<dbReference type="InterPro" id="IPR032675">
    <property type="entry name" value="LRR_dom_sf"/>
</dbReference>
<dbReference type="Proteomes" id="UP001497444">
    <property type="component" value="Chromosome 2"/>
</dbReference>
<gene>
    <name evidence="1" type="ORF">CSSPJE1EN1_LOCUS14442</name>
</gene>
<dbReference type="PANTHER" id="PTHR47186">
    <property type="entry name" value="LEUCINE-RICH REPEAT-CONTAINING PROTEIN 57"/>
    <property type="match status" value="1"/>
</dbReference>
<keyword evidence="2" id="KW-1185">Reference proteome</keyword>
<dbReference type="InterPro" id="IPR001611">
    <property type="entry name" value="Leu-rich_rpt"/>
</dbReference>